<reference evidence="2" key="1">
    <citation type="journal article" date="2002" name="Nature">
        <title>The genome sequence and structure of rice chromosome 1.</title>
        <authorList>
            <person name="Sasaki T."/>
            <person name="Matsumoto T."/>
            <person name="Yamamoto K."/>
            <person name="Sakata K."/>
            <person name="Baba T."/>
            <person name="Katayose Y."/>
            <person name="Wu J."/>
            <person name="Niimura Y."/>
            <person name="Cheng Z."/>
            <person name="Nagamura Y."/>
            <person name="Antonio B.A."/>
            <person name="Kanamori H."/>
            <person name="Hosokawa S."/>
            <person name="Masukawa M."/>
            <person name="Arikawa K."/>
            <person name="Chiden Y."/>
            <person name="Hayashi M."/>
            <person name="Okamoto M."/>
            <person name="Ando T."/>
            <person name="Aoki H."/>
            <person name="Arita K."/>
            <person name="Hamada M."/>
            <person name="Harada C."/>
            <person name="Hijishita S."/>
            <person name="Honda M."/>
            <person name="Ichikawa Y."/>
            <person name="Idonuma A."/>
            <person name="Iijima M."/>
            <person name="Ikeda M."/>
            <person name="Ikeno M."/>
            <person name="Itoh S."/>
            <person name="Itoh T."/>
            <person name="Itoh Y."/>
            <person name="Itoh Y."/>
            <person name="Iwabuchi A."/>
            <person name="Kamiya K."/>
            <person name="Karasawa W."/>
            <person name="Katagiri S."/>
            <person name="Kikuta A."/>
            <person name="Kobayashi N."/>
            <person name="Kono I."/>
            <person name="Machita K."/>
            <person name="Maehara T."/>
            <person name="Mizuno H."/>
            <person name="Mizubayashi T."/>
            <person name="Mukai Y."/>
            <person name="Nagasaki H."/>
            <person name="Nakashima M."/>
            <person name="Nakama Y."/>
            <person name="Nakamichi Y."/>
            <person name="Nakamura M."/>
            <person name="Namiki N."/>
            <person name="Negishi M."/>
            <person name="Ohta I."/>
            <person name="Ono N."/>
            <person name="Saji S."/>
            <person name="Sakai K."/>
            <person name="Shibata M."/>
            <person name="Shimokawa T."/>
            <person name="Shomura A."/>
            <person name="Song J."/>
            <person name="Takazaki Y."/>
            <person name="Terasawa K."/>
            <person name="Tsuji K."/>
            <person name="Waki K."/>
            <person name="Yamagata H."/>
            <person name="Yamane H."/>
            <person name="Yoshiki S."/>
            <person name="Yoshihara R."/>
            <person name="Yukawa K."/>
            <person name="Zhong H."/>
            <person name="Iwama H."/>
            <person name="Endo T."/>
            <person name="Ito H."/>
            <person name="Hahn J.H."/>
            <person name="Kim H.I."/>
            <person name="Eun M.Y."/>
            <person name="Yano M."/>
            <person name="Jiang J."/>
            <person name="Gojobori T."/>
        </authorList>
    </citation>
    <scope>NUCLEOTIDE SEQUENCE [LARGE SCALE GENOMIC DNA]</scope>
</reference>
<accession>Q5JL14</accession>
<organism evidence="2">
    <name type="scientific">Oryza sativa subsp. japonica</name>
    <name type="common">Rice</name>
    <dbReference type="NCBI Taxonomy" id="39947"/>
    <lineage>
        <taxon>Eukaryota</taxon>
        <taxon>Viridiplantae</taxon>
        <taxon>Streptophyta</taxon>
        <taxon>Embryophyta</taxon>
        <taxon>Tracheophyta</taxon>
        <taxon>Spermatophyta</taxon>
        <taxon>Magnoliopsida</taxon>
        <taxon>Liliopsida</taxon>
        <taxon>Poales</taxon>
        <taxon>Poaceae</taxon>
        <taxon>BOP clade</taxon>
        <taxon>Oryzoideae</taxon>
        <taxon>Oryzeae</taxon>
        <taxon>Oryzinae</taxon>
        <taxon>Oryza</taxon>
        <taxon>Oryza sativa</taxon>
    </lineage>
</organism>
<sequence>MAFRGSGSGDTSTPLMAGEEDQSRGLQPWRIRLLVAGGGGSTAPSGTRAVSMSAR</sequence>
<name>Q5JL14_ORYSJ</name>
<evidence type="ECO:0000256" key="1">
    <source>
        <dbReference type="SAM" id="MobiDB-lite"/>
    </source>
</evidence>
<dbReference type="AlphaFoldDB" id="Q5JL14"/>
<gene>
    <name evidence="2" type="primary">P0459B04.23</name>
</gene>
<proteinExistence type="predicted"/>
<dbReference type="Proteomes" id="UP000817658">
    <property type="component" value="Chromosome 1"/>
</dbReference>
<feature type="region of interest" description="Disordered" evidence="1">
    <location>
        <begin position="1"/>
        <end position="26"/>
    </location>
</feature>
<dbReference type="EMBL" id="AP003627">
    <property type="protein sequence ID" value="BAD87846.1"/>
    <property type="molecule type" value="Genomic_DNA"/>
</dbReference>
<protein>
    <submittedName>
        <fullName evidence="2">Uncharacterized protein</fullName>
    </submittedName>
</protein>
<evidence type="ECO:0000313" key="2">
    <source>
        <dbReference type="EMBL" id="BAD87846.1"/>
    </source>
</evidence>